<accession>A0A1A9W2Z5</accession>
<name>A0A1A9W2Z5_9MUSC</name>
<dbReference type="PROSITE" id="PS50279">
    <property type="entry name" value="BPTI_KUNITZ_2"/>
    <property type="match status" value="1"/>
</dbReference>
<organism evidence="5 6">
    <name type="scientific">Glossina brevipalpis</name>
    <dbReference type="NCBI Taxonomy" id="37001"/>
    <lineage>
        <taxon>Eukaryota</taxon>
        <taxon>Metazoa</taxon>
        <taxon>Ecdysozoa</taxon>
        <taxon>Arthropoda</taxon>
        <taxon>Hexapoda</taxon>
        <taxon>Insecta</taxon>
        <taxon>Pterygota</taxon>
        <taxon>Neoptera</taxon>
        <taxon>Endopterygota</taxon>
        <taxon>Diptera</taxon>
        <taxon>Brachycera</taxon>
        <taxon>Muscomorpha</taxon>
        <taxon>Hippoboscoidea</taxon>
        <taxon>Glossinidae</taxon>
        <taxon>Glossina</taxon>
    </lineage>
</organism>
<proteinExistence type="predicted"/>
<dbReference type="SUPFAM" id="SSF57362">
    <property type="entry name" value="BPTI-like"/>
    <property type="match status" value="1"/>
</dbReference>
<reference evidence="5" key="2">
    <citation type="submission" date="2020-05" db="UniProtKB">
        <authorList>
            <consortium name="EnsemblMetazoa"/>
        </authorList>
    </citation>
    <scope>IDENTIFICATION</scope>
    <source>
        <strain evidence="5">IAEA</strain>
    </source>
</reference>
<protein>
    <recommendedName>
        <fullName evidence="4">BPTI/Kunitz inhibitor domain-containing protein</fullName>
    </recommendedName>
</protein>
<dbReference type="CDD" id="cd00109">
    <property type="entry name" value="Kunitz-type"/>
    <property type="match status" value="1"/>
</dbReference>
<reference evidence="6" key="1">
    <citation type="submission" date="2014-03" db="EMBL/GenBank/DDBJ databases">
        <authorList>
            <person name="Aksoy S."/>
            <person name="Warren W."/>
            <person name="Wilson R.K."/>
        </authorList>
    </citation>
    <scope>NUCLEOTIDE SEQUENCE [LARGE SCALE GENOMIC DNA]</scope>
    <source>
        <strain evidence="6">IAEA</strain>
    </source>
</reference>
<dbReference type="Pfam" id="PF00014">
    <property type="entry name" value="Kunitz_BPTI"/>
    <property type="match status" value="1"/>
</dbReference>
<evidence type="ECO:0000259" key="4">
    <source>
        <dbReference type="PROSITE" id="PS50279"/>
    </source>
</evidence>
<keyword evidence="6" id="KW-1185">Reference proteome</keyword>
<dbReference type="InterPro" id="IPR020901">
    <property type="entry name" value="Prtase_inh_Kunz-CS"/>
</dbReference>
<dbReference type="InterPro" id="IPR002223">
    <property type="entry name" value="Kunitz_BPTI"/>
</dbReference>
<evidence type="ECO:0000313" key="6">
    <source>
        <dbReference type="Proteomes" id="UP000091820"/>
    </source>
</evidence>
<keyword evidence="3" id="KW-1015">Disulfide bond</keyword>
<evidence type="ECO:0000256" key="3">
    <source>
        <dbReference type="ARBA" id="ARBA00023157"/>
    </source>
</evidence>
<dbReference type="PANTHER" id="PTHR10083:SF374">
    <property type="entry name" value="BPTI_KUNITZ INHIBITOR DOMAIN-CONTAINING PROTEIN"/>
    <property type="match status" value="1"/>
</dbReference>
<dbReference type="PROSITE" id="PS00280">
    <property type="entry name" value="BPTI_KUNITZ_1"/>
    <property type="match status" value="1"/>
</dbReference>
<evidence type="ECO:0000256" key="2">
    <source>
        <dbReference type="ARBA" id="ARBA00022900"/>
    </source>
</evidence>
<dbReference type="GO" id="GO:0004867">
    <property type="term" value="F:serine-type endopeptidase inhibitor activity"/>
    <property type="evidence" value="ECO:0007669"/>
    <property type="project" value="UniProtKB-KW"/>
</dbReference>
<dbReference type="PANTHER" id="PTHR10083">
    <property type="entry name" value="KUNITZ-TYPE PROTEASE INHIBITOR-RELATED"/>
    <property type="match status" value="1"/>
</dbReference>
<dbReference type="InterPro" id="IPR036880">
    <property type="entry name" value="Kunitz_BPTI_sf"/>
</dbReference>
<feature type="domain" description="BPTI/Kunitz inhibitor" evidence="4">
    <location>
        <begin position="140"/>
        <end position="190"/>
    </location>
</feature>
<evidence type="ECO:0000313" key="5">
    <source>
        <dbReference type="EnsemblMetazoa" id="GBRI004513-PA"/>
    </source>
</evidence>
<keyword evidence="2" id="KW-0722">Serine protease inhibitor</keyword>
<dbReference type="AlphaFoldDB" id="A0A1A9W2Z5"/>
<dbReference type="Proteomes" id="UP000091820">
    <property type="component" value="Unassembled WGS sequence"/>
</dbReference>
<dbReference type="SMART" id="SM00131">
    <property type="entry name" value="KU"/>
    <property type="match status" value="1"/>
</dbReference>
<sequence>MCPYSAYQIYSEFNARYFLIDITHRFLGASTVDLFYSLAVVKGTPKTEKKTRNVDAIIIKSSFKGQRKKCMLMSIINALIIFQIHLEFNTNRECMYRVMLTLVQTDMQGIQRTTTTRGRPRTRVISGIEISARKGSPQICEMPKQVGQCRALLERYYYNYTLGTCKFFHYGGCGGNLNNFTTMKECKQTCE</sequence>
<dbReference type="InterPro" id="IPR050098">
    <property type="entry name" value="TFPI/VKTCI-like"/>
</dbReference>
<dbReference type="Gene3D" id="4.10.410.10">
    <property type="entry name" value="Pancreatic trypsin inhibitor Kunitz domain"/>
    <property type="match status" value="1"/>
</dbReference>
<keyword evidence="1" id="KW-0646">Protease inhibitor</keyword>
<dbReference type="PRINTS" id="PR00759">
    <property type="entry name" value="BASICPTASE"/>
</dbReference>
<dbReference type="VEuPathDB" id="VectorBase:GBRI004513"/>
<dbReference type="STRING" id="37001.A0A1A9W2Z5"/>
<dbReference type="GO" id="GO:0005615">
    <property type="term" value="C:extracellular space"/>
    <property type="evidence" value="ECO:0007669"/>
    <property type="project" value="TreeGrafter"/>
</dbReference>
<dbReference type="EnsemblMetazoa" id="GBRI004513-RA">
    <property type="protein sequence ID" value="GBRI004513-PA"/>
    <property type="gene ID" value="GBRI004513"/>
</dbReference>
<evidence type="ECO:0000256" key="1">
    <source>
        <dbReference type="ARBA" id="ARBA00022690"/>
    </source>
</evidence>